<gene>
    <name evidence="1" type="ORF">JOC94_004156</name>
</gene>
<accession>A0ABS2RBU7</accession>
<organism evidence="1 2">
    <name type="scientific">Siminovitchia thermophila</name>
    <dbReference type="NCBI Taxonomy" id="1245522"/>
    <lineage>
        <taxon>Bacteria</taxon>
        <taxon>Bacillati</taxon>
        <taxon>Bacillota</taxon>
        <taxon>Bacilli</taxon>
        <taxon>Bacillales</taxon>
        <taxon>Bacillaceae</taxon>
        <taxon>Siminovitchia</taxon>
    </lineage>
</organism>
<dbReference type="EMBL" id="JAFBFH010000039">
    <property type="protein sequence ID" value="MBM7717131.1"/>
    <property type="molecule type" value="Genomic_DNA"/>
</dbReference>
<sequence>MRAIIAQRFTYMIEKLFHKEGTEDIAVTPNASFKALLIST</sequence>
<proteinExistence type="predicted"/>
<protein>
    <submittedName>
        <fullName evidence="1">Uncharacterized protein</fullName>
    </submittedName>
</protein>
<dbReference type="RefSeq" id="WP_268921012.1">
    <property type="nucleotide sequence ID" value="NZ_JAFBFH010000039.1"/>
</dbReference>
<evidence type="ECO:0000313" key="1">
    <source>
        <dbReference type="EMBL" id="MBM7717131.1"/>
    </source>
</evidence>
<keyword evidence="2" id="KW-1185">Reference proteome</keyword>
<name>A0ABS2RBU7_9BACI</name>
<evidence type="ECO:0000313" key="2">
    <source>
        <dbReference type="Proteomes" id="UP000823485"/>
    </source>
</evidence>
<dbReference type="Proteomes" id="UP000823485">
    <property type="component" value="Unassembled WGS sequence"/>
</dbReference>
<reference evidence="1 2" key="1">
    <citation type="submission" date="2021-01" db="EMBL/GenBank/DDBJ databases">
        <title>Genomic Encyclopedia of Type Strains, Phase IV (KMG-IV): sequencing the most valuable type-strain genomes for metagenomic binning, comparative biology and taxonomic classification.</title>
        <authorList>
            <person name="Goeker M."/>
        </authorList>
    </citation>
    <scope>NUCLEOTIDE SEQUENCE [LARGE SCALE GENOMIC DNA]</scope>
    <source>
        <strain evidence="1 2">DSM 105453</strain>
    </source>
</reference>
<comment type="caution">
    <text evidence="1">The sequence shown here is derived from an EMBL/GenBank/DDBJ whole genome shotgun (WGS) entry which is preliminary data.</text>
</comment>